<gene>
    <name evidence="2" type="ORF">Vau01_119220</name>
</gene>
<evidence type="ECO:0000313" key="2">
    <source>
        <dbReference type="EMBL" id="GIJ64406.1"/>
    </source>
</evidence>
<comment type="caution">
    <text evidence="2">The sequence shown here is derived from an EMBL/GenBank/DDBJ whole genome shotgun (WGS) entry which is preliminary data.</text>
</comment>
<protein>
    <recommendedName>
        <fullName evidence="4">RHS repeat-associated core domain-containing protein</fullName>
    </recommendedName>
</protein>
<dbReference type="InterPro" id="IPR031325">
    <property type="entry name" value="RHS_repeat"/>
</dbReference>
<dbReference type="NCBIfam" id="TIGR03696">
    <property type="entry name" value="Rhs_assc_core"/>
    <property type="match status" value="1"/>
</dbReference>
<dbReference type="RefSeq" id="WP_204012914.1">
    <property type="nucleotide sequence ID" value="NZ_BOPG01000116.1"/>
</dbReference>
<evidence type="ECO:0000256" key="1">
    <source>
        <dbReference type="SAM" id="MobiDB-lite"/>
    </source>
</evidence>
<sequence>MSAVTVRDLTGGSPDEVWNYSYSTQGSSTNVLWGHDNTETVPVGKRSWTVFRGYSTVSTIHGDTTGTRTESARRYFRGLNGDRTDAGDDTRTATISDSQGNVFTDVLPLAGQTREEMTIENGVITGSVLHNVTTAVTSVRTRTYQGGNITAYYLREPATITRTKINATNSWRVTETQTVYENNYNLTTDQADLGDTATIDDDTCSRTTYAMNTTDYLIAMPSEATTRAGTNCASGSLLARSRTYYDGQATHGAPPTQGLATKAESLVSTGPDVWATTQAGYDIYGRPVSAKDARGKTSTVAYTPATVLPATQMVATNALGHTTTSTVEPRRGAPTAVVDANGRAITVRYDPLGRLVKVWGLGRPTSGTPTAEYVYTLAGTAGGNSITTKMLGPNGNQIVSYDLFDGRLRLRQTQQPAPQANGGRIITDTAYDSRGLAVKASTFWNSAAPDATLVAFADTNIATQNRKVFDQQERVINDQLWSLNTMKWQTITGYDGDRTTVTPPAGGIPTTTLVDAHGRTTELRQHLGATTADPYQTTGYGYDRLGRMAQVTDPAGNTWASTYDFGGRVTATTDPDRGATEMTYTAAGDLATTKDARDIVLSYRYDDLGRRTELWQGAVGTGTKRATWGYDTLASGGSVKGQPVRSTRWHPNSSGVLEAYSSEVTDVDDAYRPLTRKVSLPSSMGSLAGPWTTSTSYTPDGNLATQTLPAGGSLPAETITHTYDNAGYPLTMAGIDTYISNTTYTNLGVVTGLTLGVGTKRVQLDNAIDPATGRLTENRVSTENQTSPGTWVPQLIEQYGYDAAGNVKNINEVNNSGTTVSNQCFKYDALRRLAEAWTTTAATCQAAPTQAIVGGPDPYWTSYQHNAIGNRTQDTVHTAAGNTIRTYAYPASGPTSVRPHAATGVTITGVNPGSDTYGYDATGNTTTRNIAGKAGQALTWDEEGHLASVTDSSGTTSYVYTPDGQRLLAYEPGSVTTLYLEGFELRRTTAGITCTRHYGVAVRTTNGGLTWTAADHHGTGQAAINPATLAVTRRKTDPYGNARGPAAGWPTTRGFVNGVNDPTGLVHLGAREYEPATGRFISVDPVMDLNDPGHWNGYTYANSNPVTDSDPDGLAPICKKPDGEDCHYSVPGGGDPCAGGCGVTTSYTPHWGSDDENPYKSKLKGKLGNLLLKDWQQRKYMEAIEAVDKYASKKGGNAHMDFAAVVAKVEVDGELQVVVFASFSIPEDLIDELQAMGVTVYVANDGPKNPDDKDNHAEGVAKQWRFDMEQAKKSVKVFGAVVSNESCSDTCAENLTYFAFRKDGTGPQIEPGGRGFEGDRMFTPQWVRSTRSDIRKEEKAKDLPKRSINGMNAVLTWFRYGFNAGDSLAQARQPQIRGGGPGMGGPQQHEW</sequence>
<dbReference type="PANTHER" id="PTHR32305:SF17">
    <property type="entry name" value="TRNA NUCLEASE WAPA"/>
    <property type="match status" value="1"/>
</dbReference>
<reference evidence="2" key="1">
    <citation type="submission" date="2021-01" db="EMBL/GenBank/DDBJ databases">
        <title>Whole genome shotgun sequence of Virgisporangium aurantiacum NBRC 16421.</title>
        <authorList>
            <person name="Komaki H."/>
            <person name="Tamura T."/>
        </authorList>
    </citation>
    <scope>NUCLEOTIDE SEQUENCE</scope>
    <source>
        <strain evidence="2">NBRC 16421</strain>
    </source>
</reference>
<dbReference type="InterPro" id="IPR006530">
    <property type="entry name" value="YD"/>
</dbReference>
<dbReference type="Gene3D" id="2.180.10.10">
    <property type="entry name" value="RHS repeat-associated core"/>
    <property type="match status" value="2"/>
</dbReference>
<dbReference type="InterPro" id="IPR022385">
    <property type="entry name" value="Rhs_assc_core"/>
</dbReference>
<evidence type="ECO:0008006" key="4">
    <source>
        <dbReference type="Google" id="ProtNLM"/>
    </source>
</evidence>
<accession>A0A8J4E7C9</accession>
<dbReference type="InterPro" id="IPR050708">
    <property type="entry name" value="T6SS_VgrG/RHS"/>
</dbReference>
<dbReference type="Proteomes" id="UP000612585">
    <property type="component" value="Unassembled WGS sequence"/>
</dbReference>
<dbReference type="PANTHER" id="PTHR32305">
    <property type="match status" value="1"/>
</dbReference>
<keyword evidence="3" id="KW-1185">Reference proteome</keyword>
<dbReference type="Pfam" id="PF05593">
    <property type="entry name" value="RHS_repeat"/>
    <property type="match status" value="1"/>
</dbReference>
<organism evidence="2 3">
    <name type="scientific">Virgisporangium aurantiacum</name>
    <dbReference type="NCBI Taxonomy" id="175570"/>
    <lineage>
        <taxon>Bacteria</taxon>
        <taxon>Bacillati</taxon>
        <taxon>Actinomycetota</taxon>
        <taxon>Actinomycetes</taxon>
        <taxon>Micromonosporales</taxon>
        <taxon>Micromonosporaceae</taxon>
        <taxon>Virgisporangium</taxon>
    </lineage>
</organism>
<feature type="region of interest" description="Disordered" evidence="1">
    <location>
        <begin position="1372"/>
        <end position="1391"/>
    </location>
</feature>
<name>A0A8J4E7C9_9ACTN</name>
<evidence type="ECO:0000313" key="3">
    <source>
        <dbReference type="Proteomes" id="UP000612585"/>
    </source>
</evidence>
<proteinExistence type="predicted"/>
<dbReference type="NCBIfam" id="TIGR01643">
    <property type="entry name" value="YD_repeat_2x"/>
    <property type="match status" value="2"/>
</dbReference>
<dbReference type="EMBL" id="BOPG01000116">
    <property type="protein sequence ID" value="GIJ64406.1"/>
    <property type="molecule type" value="Genomic_DNA"/>
</dbReference>